<dbReference type="HOGENOM" id="CLU_1116045_0_0_1"/>
<feature type="region of interest" description="Disordered" evidence="1">
    <location>
        <begin position="1"/>
        <end position="36"/>
    </location>
</feature>
<feature type="compositionally biased region" description="Low complexity" evidence="1">
    <location>
        <begin position="1"/>
        <end position="29"/>
    </location>
</feature>
<dbReference type="Proteomes" id="UP000053647">
    <property type="component" value="Unassembled WGS sequence"/>
</dbReference>
<dbReference type="EMBL" id="KN819340">
    <property type="protein sequence ID" value="KIJ14758.1"/>
    <property type="molecule type" value="Genomic_DNA"/>
</dbReference>
<evidence type="ECO:0000256" key="1">
    <source>
        <dbReference type="SAM" id="MobiDB-lite"/>
    </source>
</evidence>
<sequence>MGSTHPNSSPSPSVNYPSPSSVGSSTTSPQHVASIQSTSGLQSMALASSSATPALTGTAGPMYGEVFVPMPSYGPRDRADWVERVRMGNHPVSNYLILFEPEVAAQAEHANTSCPSVFMTDCILNSGNQRTIMRDAEEPIFAAMKDKGYQEIRFILRWPGYSPLDWARNIPIYVGDRLMSRAQLAHCIASEFEQFVTACNLGQLHTTEPHWRVGRGGITFGRMKLSSLWNPQGNIWVASVRVVGSKGSY</sequence>
<gene>
    <name evidence="2" type="ORF">PAXINDRAFT_115462</name>
</gene>
<reference evidence="3" key="2">
    <citation type="submission" date="2015-01" db="EMBL/GenBank/DDBJ databases">
        <title>Evolutionary Origins and Diversification of the Mycorrhizal Mutualists.</title>
        <authorList>
            <consortium name="DOE Joint Genome Institute"/>
            <consortium name="Mycorrhizal Genomics Consortium"/>
            <person name="Kohler A."/>
            <person name="Kuo A."/>
            <person name="Nagy L.G."/>
            <person name="Floudas D."/>
            <person name="Copeland A."/>
            <person name="Barry K.W."/>
            <person name="Cichocki N."/>
            <person name="Veneault-Fourrey C."/>
            <person name="LaButti K."/>
            <person name="Lindquist E.A."/>
            <person name="Lipzen A."/>
            <person name="Lundell T."/>
            <person name="Morin E."/>
            <person name="Murat C."/>
            <person name="Riley R."/>
            <person name="Ohm R."/>
            <person name="Sun H."/>
            <person name="Tunlid A."/>
            <person name="Henrissat B."/>
            <person name="Grigoriev I.V."/>
            <person name="Hibbett D.S."/>
            <person name="Martin F."/>
        </authorList>
    </citation>
    <scope>NUCLEOTIDE SEQUENCE [LARGE SCALE GENOMIC DNA]</scope>
    <source>
        <strain evidence="3">ATCC 200175</strain>
    </source>
</reference>
<dbReference type="AlphaFoldDB" id="A0A0C9TWW4"/>
<evidence type="ECO:0000313" key="2">
    <source>
        <dbReference type="EMBL" id="KIJ14758.1"/>
    </source>
</evidence>
<accession>A0A0C9TWW4</accession>
<reference evidence="2 3" key="1">
    <citation type="submission" date="2014-06" db="EMBL/GenBank/DDBJ databases">
        <authorList>
            <consortium name="DOE Joint Genome Institute"/>
            <person name="Kuo A."/>
            <person name="Kohler A."/>
            <person name="Nagy L.G."/>
            <person name="Floudas D."/>
            <person name="Copeland A."/>
            <person name="Barry K.W."/>
            <person name="Cichocki N."/>
            <person name="Veneault-Fourrey C."/>
            <person name="LaButti K."/>
            <person name="Lindquist E.A."/>
            <person name="Lipzen A."/>
            <person name="Lundell T."/>
            <person name="Morin E."/>
            <person name="Murat C."/>
            <person name="Sun H."/>
            <person name="Tunlid A."/>
            <person name="Henrissat B."/>
            <person name="Grigoriev I.V."/>
            <person name="Hibbett D.S."/>
            <person name="Martin F."/>
            <person name="Nordberg H.P."/>
            <person name="Cantor M.N."/>
            <person name="Hua S.X."/>
        </authorList>
    </citation>
    <scope>NUCLEOTIDE SEQUENCE [LARGE SCALE GENOMIC DNA]</scope>
    <source>
        <strain evidence="2 3">ATCC 200175</strain>
    </source>
</reference>
<proteinExistence type="predicted"/>
<protein>
    <submittedName>
        <fullName evidence="2">Uncharacterized protein</fullName>
    </submittedName>
</protein>
<name>A0A0C9TWW4_PAXIN</name>
<evidence type="ECO:0000313" key="3">
    <source>
        <dbReference type="Proteomes" id="UP000053647"/>
    </source>
</evidence>
<keyword evidence="3" id="KW-1185">Reference proteome</keyword>
<dbReference type="OrthoDB" id="2607657at2759"/>
<organism evidence="2 3">
    <name type="scientific">Paxillus involutus ATCC 200175</name>
    <dbReference type="NCBI Taxonomy" id="664439"/>
    <lineage>
        <taxon>Eukaryota</taxon>
        <taxon>Fungi</taxon>
        <taxon>Dikarya</taxon>
        <taxon>Basidiomycota</taxon>
        <taxon>Agaricomycotina</taxon>
        <taxon>Agaricomycetes</taxon>
        <taxon>Agaricomycetidae</taxon>
        <taxon>Boletales</taxon>
        <taxon>Paxilineae</taxon>
        <taxon>Paxillaceae</taxon>
        <taxon>Paxillus</taxon>
    </lineage>
</organism>